<name>A0A225DKU1_9BACT</name>
<organism evidence="2 3">
    <name type="scientific">Fimbriiglobus ruber</name>
    <dbReference type="NCBI Taxonomy" id="1908690"/>
    <lineage>
        <taxon>Bacteria</taxon>
        <taxon>Pseudomonadati</taxon>
        <taxon>Planctomycetota</taxon>
        <taxon>Planctomycetia</taxon>
        <taxon>Gemmatales</taxon>
        <taxon>Gemmataceae</taxon>
        <taxon>Fimbriiglobus</taxon>
    </lineage>
</organism>
<reference evidence="3" key="1">
    <citation type="submission" date="2017-06" db="EMBL/GenBank/DDBJ databases">
        <title>Genome analysis of Fimbriiglobus ruber SP5, the first member of the order Planctomycetales with confirmed chitinolytic capability.</title>
        <authorList>
            <person name="Ravin N.V."/>
            <person name="Rakitin A.L."/>
            <person name="Ivanova A.A."/>
            <person name="Beletsky A.V."/>
            <person name="Kulichevskaya I.S."/>
            <person name="Mardanov A.V."/>
            <person name="Dedysh S.N."/>
        </authorList>
    </citation>
    <scope>NUCLEOTIDE SEQUENCE [LARGE SCALE GENOMIC DNA]</scope>
    <source>
        <strain evidence="3">SP5</strain>
    </source>
</reference>
<evidence type="ECO:0000313" key="2">
    <source>
        <dbReference type="EMBL" id="OWK42100.1"/>
    </source>
</evidence>
<dbReference type="AlphaFoldDB" id="A0A225DKU1"/>
<gene>
    <name evidence="2" type="ORF">FRUB_04178</name>
</gene>
<comment type="caution">
    <text evidence="2">The sequence shown here is derived from an EMBL/GenBank/DDBJ whole genome shotgun (WGS) entry which is preliminary data.</text>
</comment>
<proteinExistence type="predicted"/>
<keyword evidence="3" id="KW-1185">Reference proteome</keyword>
<dbReference type="EMBL" id="NIDE01000005">
    <property type="protein sequence ID" value="OWK42100.1"/>
    <property type="molecule type" value="Genomic_DNA"/>
</dbReference>
<feature type="compositionally biased region" description="Basic and acidic residues" evidence="1">
    <location>
        <begin position="92"/>
        <end position="104"/>
    </location>
</feature>
<dbReference type="OrthoDB" id="9993276at2"/>
<accession>A0A225DKU1</accession>
<feature type="region of interest" description="Disordered" evidence="1">
    <location>
        <begin position="75"/>
        <end position="104"/>
    </location>
</feature>
<evidence type="ECO:0000313" key="3">
    <source>
        <dbReference type="Proteomes" id="UP000214646"/>
    </source>
</evidence>
<dbReference type="RefSeq" id="WP_143393261.1">
    <property type="nucleotide sequence ID" value="NZ_NIDE01000005.1"/>
</dbReference>
<dbReference type="Proteomes" id="UP000214646">
    <property type="component" value="Unassembled WGS sequence"/>
</dbReference>
<protein>
    <submittedName>
        <fullName evidence="2">Uncharacterized protein</fullName>
    </submittedName>
</protein>
<sequence>MSKKTREFLDQLKEGEPSMGAIEAIKEGIQTIAPGLSLSKILADVGDELSHLGKQGAHELAAGMFRGYDGFVMYPHQGQEDPQQGLPIEGMKPPEVEQDHGREM</sequence>
<evidence type="ECO:0000256" key="1">
    <source>
        <dbReference type="SAM" id="MobiDB-lite"/>
    </source>
</evidence>